<reference evidence="1 2" key="1">
    <citation type="submission" date="2022-06" db="EMBL/GenBank/DDBJ databases">
        <title>Janthinobacterium kumbetensis sp. nov., isolated from spring water in Turkey.</title>
        <authorList>
            <person name="Inan Bektas K."/>
            <person name="Belduz A.A."/>
            <person name="Canakci S."/>
            <person name="Nalcaoglu A."/>
            <person name="Ceylan E."/>
            <person name="Kati H."/>
        </authorList>
    </citation>
    <scope>NUCLEOTIDE SEQUENCE [LARGE SCALE GENOMIC DNA]</scope>
    <source>
        <strain evidence="1 2">GK</strain>
    </source>
</reference>
<gene>
    <name evidence="1" type="ORF">NCG91_04285</name>
</gene>
<evidence type="ECO:0000313" key="1">
    <source>
        <dbReference type="EMBL" id="MCM2564806.1"/>
    </source>
</evidence>
<dbReference type="Proteomes" id="UP001202243">
    <property type="component" value="Unassembled WGS sequence"/>
</dbReference>
<sequence>MMAGKRLECDLRRAQHVCTKRHPPYIDFRHHNAPGAEVAFLVKRPALHFLAAVLRYVAGDLVRPGHSKAETVRVADLAHLFAVRTASQDALPDGAQQRVHLPSSDGHMKMQGATSLFFNVRYIMKLFMLTKLSDKKEFVPLLLP</sequence>
<proteinExistence type="predicted"/>
<evidence type="ECO:0000313" key="2">
    <source>
        <dbReference type="Proteomes" id="UP001202243"/>
    </source>
</evidence>
<organism evidence="1 2">
    <name type="scientific">Janthinobacterium kumbetense</name>
    <dbReference type="NCBI Taxonomy" id="2950280"/>
    <lineage>
        <taxon>Bacteria</taxon>
        <taxon>Pseudomonadati</taxon>
        <taxon>Pseudomonadota</taxon>
        <taxon>Betaproteobacteria</taxon>
        <taxon>Burkholderiales</taxon>
        <taxon>Oxalobacteraceae</taxon>
        <taxon>Janthinobacterium</taxon>
    </lineage>
</organism>
<dbReference type="EMBL" id="JAMQGR010000001">
    <property type="protein sequence ID" value="MCM2564806.1"/>
    <property type="molecule type" value="Genomic_DNA"/>
</dbReference>
<protein>
    <submittedName>
        <fullName evidence="1">Uncharacterized protein</fullName>
    </submittedName>
</protein>
<comment type="caution">
    <text evidence="1">The sequence shown here is derived from an EMBL/GenBank/DDBJ whole genome shotgun (WGS) entry which is preliminary data.</text>
</comment>
<name>A0ABT0WL65_9BURK</name>
<accession>A0ABT0WL65</accession>
<keyword evidence="2" id="KW-1185">Reference proteome</keyword>